<sequence>METVASLSRAALAGAPAATRATASRVNRAVVPAASRPRGGRLCCRRSLTAVSAAAGASPPVSPSPSPDGGSPGVWDALGGVSVLAAGTGEAVQLRDLWDPTEGVAVVALLRHFGCFCCWELASVLKESMAKFDAAGAKLIAIGVGTPDKARILADGLPFPVDSLYADPERKAYDVLGLYHGLGRTLISPAKMYSGLNSIKKVTKNYTLKGTPADLTEGKSCCTHGKTKARVIMLLWMMSSTLAAIELLEGFATSHAAMAAAAASTSLPVPRVSLPPSARPAAAPRHGLLIPGRRGCFRLRGSPAAPAAAASGSPSVPSSSPEAGSGIGDALGGVAIYSAATGEPVLFRDLWDQNEGMAVVALLRHFGCPCCWELASVLRDTKERFDSAGVKLIAVGVGTPDKARILAERLPFPLDYLYADPERKAYDLLGLYFGIGRTFFNPASASVFSRFDSLKEAVKNYTIEATPDDRASVLQQGGMFVFRGKELIYARKDEGTGDHAPLDDVLNICYYELVNYIS</sequence>
<dbReference type="Pfam" id="PF13911">
    <property type="entry name" value="AhpC-TSA_2"/>
    <property type="match status" value="2"/>
</dbReference>
<evidence type="ECO:0008006" key="3">
    <source>
        <dbReference type="Google" id="ProtNLM"/>
    </source>
</evidence>
<reference evidence="1" key="2">
    <citation type="submission" date="2015-06" db="UniProtKB">
        <authorList>
            <consortium name="EnsemblPlants"/>
        </authorList>
    </citation>
    <scope>IDENTIFICATION</scope>
</reference>
<dbReference type="CDD" id="cd02970">
    <property type="entry name" value="PRX_like2"/>
    <property type="match status" value="2"/>
</dbReference>
<dbReference type="AlphaFoldDB" id="A0A0E0P0T5"/>
<dbReference type="GO" id="GO:0009507">
    <property type="term" value="C:chloroplast"/>
    <property type="evidence" value="ECO:0007669"/>
    <property type="project" value="TreeGrafter"/>
</dbReference>
<dbReference type="SUPFAM" id="SSF52833">
    <property type="entry name" value="Thioredoxin-like"/>
    <property type="match status" value="2"/>
</dbReference>
<dbReference type="HOGENOM" id="CLU_046774_0_0_1"/>
<dbReference type="Gene3D" id="3.40.30.10">
    <property type="entry name" value="Glutaredoxin"/>
    <property type="match status" value="2"/>
</dbReference>
<evidence type="ECO:0000313" key="2">
    <source>
        <dbReference type="Proteomes" id="UP000008022"/>
    </source>
</evidence>
<dbReference type="PANTHER" id="PTHR28630:SF23">
    <property type="entry name" value="THIOREDOXIN SUPERFAMILY PROTEIN"/>
    <property type="match status" value="1"/>
</dbReference>
<dbReference type="Proteomes" id="UP000008022">
    <property type="component" value="Unassembled WGS sequence"/>
</dbReference>
<dbReference type="EnsemblPlants" id="ORUFI03G34240.1">
    <property type="protein sequence ID" value="ORUFI03G34240.1"/>
    <property type="gene ID" value="ORUFI03G34240"/>
</dbReference>
<dbReference type="eggNOG" id="KOG4498">
    <property type="taxonomic scope" value="Eukaryota"/>
</dbReference>
<accession>A0A0E0P0T5</accession>
<evidence type="ECO:0000313" key="1">
    <source>
        <dbReference type="EnsemblPlants" id="ORUFI03G34240.1"/>
    </source>
</evidence>
<proteinExistence type="predicted"/>
<dbReference type="InterPro" id="IPR036249">
    <property type="entry name" value="Thioredoxin-like_sf"/>
</dbReference>
<reference evidence="2" key="1">
    <citation type="submission" date="2013-06" db="EMBL/GenBank/DDBJ databases">
        <authorList>
            <person name="Zhao Q."/>
        </authorList>
    </citation>
    <scope>NUCLEOTIDE SEQUENCE</scope>
    <source>
        <strain evidence="2">cv. W1943</strain>
    </source>
</reference>
<protein>
    <recommendedName>
        <fullName evidence="3">Thioredoxin domain-containing protein</fullName>
    </recommendedName>
</protein>
<dbReference type="Gramene" id="ORUFI03G34240.1">
    <property type="protein sequence ID" value="ORUFI03G34240.1"/>
    <property type="gene ID" value="ORUFI03G34240"/>
</dbReference>
<keyword evidence="2" id="KW-1185">Reference proteome</keyword>
<dbReference type="InterPro" id="IPR032801">
    <property type="entry name" value="PXL2A/B/C"/>
</dbReference>
<dbReference type="PANTHER" id="PTHR28630">
    <property type="match status" value="1"/>
</dbReference>
<name>A0A0E0P0T5_ORYRU</name>
<dbReference type="OMA" id="GKSCCTH"/>
<organism evidence="1 2">
    <name type="scientific">Oryza rufipogon</name>
    <name type="common">Brownbeard rice</name>
    <name type="synonym">Asian wild rice</name>
    <dbReference type="NCBI Taxonomy" id="4529"/>
    <lineage>
        <taxon>Eukaryota</taxon>
        <taxon>Viridiplantae</taxon>
        <taxon>Streptophyta</taxon>
        <taxon>Embryophyta</taxon>
        <taxon>Tracheophyta</taxon>
        <taxon>Spermatophyta</taxon>
        <taxon>Magnoliopsida</taxon>
        <taxon>Liliopsida</taxon>
        <taxon>Poales</taxon>
        <taxon>Poaceae</taxon>
        <taxon>BOP clade</taxon>
        <taxon>Oryzoideae</taxon>
        <taxon>Oryzeae</taxon>
        <taxon>Oryzinae</taxon>
        <taxon>Oryza</taxon>
    </lineage>
</organism>
<dbReference type="FunFam" id="3.40.30.10:FF:000166">
    <property type="entry name" value="Thioredoxin-like protein AAED1, chloroplastic"/>
    <property type="match status" value="2"/>
</dbReference>
<dbReference type="STRING" id="4529.A0A0E0P0T5"/>